<dbReference type="Pfam" id="PF02633">
    <property type="entry name" value="Creatininase"/>
    <property type="match status" value="1"/>
</dbReference>
<dbReference type="AlphaFoldDB" id="A0A9D9E248"/>
<keyword evidence="2" id="KW-0479">Metal-binding</keyword>
<dbReference type="PANTHER" id="PTHR35005:SF1">
    <property type="entry name" value="2-AMINO-5-FORMYLAMINO-6-RIBOSYLAMINOPYRIMIDIN-4(3H)-ONE 5'-MONOPHOSPHATE DEFORMYLASE"/>
    <property type="match status" value="1"/>
</dbReference>
<dbReference type="Gene3D" id="3.40.50.10310">
    <property type="entry name" value="Creatininase"/>
    <property type="match status" value="1"/>
</dbReference>
<reference evidence="6" key="1">
    <citation type="submission" date="2020-10" db="EMBL/GenBank/DDBJ databases">
        <authorList>
            <person name="Gilroy R."/>
        </authorList>
    </citation>
    <scope>NUCLEOTIDE SEQUENCE</scope>
    <source>
        <strain evidence="6">7293</strain>
    </source>
</reference>
<evidence type="ECO:0000256" key="3">
    <source>
        <dbReference type="ARBA" id="ARBA00022801"/>
    </source>
</evidence>
<dbReference type="InterPro" id="IPR003785">
    <property type="entry name" value="Creatininase/forma_Hydrolase"/>
</dbReference>
<dbReference type="GO" id="GO:0009231">
    <property type="term" value="P:riboflavin biosynthetic process"/>
    <property type="evidence" value="ECO:0007669"/>
    <property type="project" value="TreeGrafter"/>
</dbReference>
<dbReference type="Proteomes" id="UP000823615">
    <property type="component" value="Unassembled WGS sequence"/>
</dbReference>
<comment type="caution">
    <text evidence="6">The sequence shown here is derived from an EMBL/GenBank/DDBJ whole genome shotgun (WGS) entry which is preliminary data.</text>
</comment>
<reference evidence="6" key="2">
    <citation type="journal article" date="2021" name="PeerJ">
        <title>Extensive microbial diversity within the chicken gut microbiome revealed by metagenomics and culture.</title>
        <authorList>
            <person name="Gilroy R."/>
            <person name="Ravi A."/>
            <person name="Getino M."/>
            <person name="Pursley I."/>
            <person name="Horton D.L."/>
            <person name="Alikhan N.F."/>
            <person name="Baker D."/>
            <person name="Gharbi K."/>
            <person name="Hall N."/>
            <person name="Watson M."/>
            <person name="Adriaenssens E.M."/>
            <person name="Foster-Nyarko E."/>
            <person name="Jarju S."/>
            <person name="Secka A."/>
            <person name="Antonio M."/>
            <person name="Oren A."/>
            <person name="Chaudhuri R.R."/>
            <person name="La Ragione R."/>
            <person name="Hildebrand F."/>
            <person name="Pallen M.J."/>
        </authorList>
    </citation>
    <scope>NUCLEOTIDE SEQUENCE</scope>
    <source>
        <strain evidence="6">7293</strain>
    </source>
</reference>
<sequence length="241" mass="26900">MELSKMKQDEVRSFINDKTIALLPIGATEVHGNHLPLCTDVFLAEGVSRLVEGQYGKDEVLVLPSVNYGQVWSLGKTVGTVDIPDDVLVPYLVSIVMSMWRSGIKRFAFINAHVGNAAAIKTAMRKSQELCGIKTYSFTYPGAEEMIAKVCTTRRPHKAYFHACEIETSYMLYLAPEYVDMQKAIKQYPDFPADFDYTPTRWTEFMTTAVMGDATAASYEKGKAIIDFAVSNIVRILRAGE</sequence>
<dbReference type="GO" id="GO:0016811">
    <property type="term" value="F:hydrolase activity, acting on carbon-nitrogen (but not peptide) bonds, in linear amides"/>
    <property type="evidence" value="ECO:0007669"/>
    <property type="project" value="TreeGrafter"/>
</dbReference>
<keyword evidence="3" id="KW-0378">Hydrolase</keyword>
<proteinExistence type="inferred from homology"/>
<evidence type="ECO:0000313" key="6">
    <source>
        <dbReference type="EMBL" id="MBO8435704.1"/>
    </source>
</evidence>
<evidence type="ECO:0000256" key="5">
    <source>
        <dbReference type="ARBA" id="ARBA00024029"/>
    </source>
</evidence>
<dbReference type="GO" id="GO:0046872">
    <property type="term" value="F:metal ion binding"/>
    <property type="evidence" value="ECO:0007669"/>
    <property type="project" value="UniProtKB-KW"/>
</dbReference>
<name>A0A9D9E248_9SPIO</name>
<protein>
    <submittedName>
        <fullName evidence="6">Creatininase family protein</fullName>
    </submittedName>
</protein>
<keyword evidence="4" id="KW-0862">Zinc</keyword>
<comment type="similarity">
    <text evidence="5">Belongs to the creatininase superfamily.</text>
</comment>
<dbReference type="SUPFAM" id="SSF102215">
    <property type="entry name" value="Creatininase"/>
    <property type="match status" value="1"/>
</dbReference>
<organism evidence="6 7">
    <name type="scientific">Candidatus Ornithospirochaeta stercoripullorum</name>
    <dbReference type="NCBI Taxonomy" id="2840899"/>
    <lineage>
        <taxon>Bacteria</taxon>
        <taxon>Pseudomonadati</taxon>
        <taxon>Spirochaetota</taxon>
        <taxon>Spirochaetia</taxon>
        <taxon>Spirochaetales</taxon>
        <taxon>Spirochaetaceae</taxon>
        <taxon>Spirochaetaceae incertae sedis</taxon>
        <taxon>Candidatus Ornithospirochaeta</taxon>
    </lineage>
</organism>
<dbReference type="InterPro" id="IPR024087">
    <property type="entry name" value="Creatininase-like_sf"/>
</dbReference>
<evidence type="ECO:0000313" key="7">
    <source>
        <dbReference type="Proteomes" id="UP000823615"/>
    </source>
</evidence>
<evidence type="ECO:0000256" key="2">
    <source>
        <dbReference type="ARBA" id="ARBA00022723"/>
    </source>
</evidence>
<evidence type="ECO:0000256" key="1">
    <source>
        <dbReference type="ARBA" id="ARBA00001947"/>
    </source>
</evidence>
<evidence type="ECO:0000256" key="4">
    <source>
        <dbReference type="ARBA" id="ARBA00022833"/>
    </source>
</evidence>
<dbReference type="PANTHER" id="PTHR35005">
    <property type="entry name" value="3-DEHYDRO-SCYLLO-INOSOSE HYDROLASE"/>
    <property type="match status" value="1"/>
</dbReference>
<comment type="cofactor">
    <cofactor evidence="1">
        <name>Zn(2+)</name>
        <dbReference type="ChEBI" id="CHEBI:29105"/>
    </cofactor>
</comment>
<dbReference type="EMBL" id="JADIMT010000030">
    <property type="protein sequence ID" value="MBO8435704.1"/>
    <property type="molecule type" value="Genomic_DNA"/>
</dbReference>
<gene>
    <name evidence="6" type="ORF">IAA97_01820</name>
</gene>
<accession>A0A9D9E248</accession>